<dbReference type="RefSeq" id="WP_025852552.1">
    <property type="nucleotide sequence ID" value="NZ_BPWC01000001.1"/>
</dbReference>
<accession>A0A6A8LLF0</accession>
<dbReference type="Pfam" id="PF00534">
    <property type="entry name" value="Glycos_transf_1"/>
    <property type="match status" value="1"/>
</dbReference>
<name>A0A6A8LLF0_BACVE</name>
<evidence type="ECO:0000313" key="5">
    <source>
        <dbReference type="EMBL" id="MSE04073.1"/>
    </source>
</evidence>
<dbReference type="InterPro" id="IPR015397">
    <property type="entry name" value="Glyco_trans_A_1"/>
</dbReference>
<dbReference type="PANTHER" id="PTHR12526">
    <property type="entry name" value="GLYCOSYLTRANSFERASE"/>
    <property type="match status" value="1"/>
</dbReference>
<evidence type="ECO:0000259" key="3">
    <source>
        <dbReference type="Pfam" id="PF00534"/>
    </source>
</evidence>
<comment type="caution">
    <text evidence="5">The sequence shown here is derived from an EMBL/GenBank/DDBJ whole genome shotgun (WGS) entry which is preliminary data.</text>
</comment>
<gene>
    <name evidence="5" type="ORF">GKC39_18700</name>
    <name evidence="6" type="ORF">GKC39_19515</name>
</gene>
<evidence type="ECO:0000259" key="4">
    <source>
        <dbReference type="Pfam" id="PF09318"/>
    </source>
</evidence>
<dbReference type="Gene3D" id="3.40.50.2000">
    <property type="entry name" value="Glycogen Phosphorylase B"/>
    <property type="match status" value="3"/>
</dbReference>
<feature type="domain" description="Glycosyl transferase 1" evidence="4">
    <location>
        <begin position="8"/>
        <end position="180"/>
    </location>
</feature>
<evidence type="ECO:0000256" key="2">
    <source>
        <dbReference type="ARBA" id="ARBA00022679"/>
    </source>
</evidence>
<dbReference type="Pfam" id="PF09318">
    <property type="entry name" value="Glyco_trans_A_1"/>
    <property type="match status" value="1"/>
</dbReference>
<feature type="domain" description="Glycosyl transferase family 1" evidence="3">
    <location>
        <begin position="316"/>
        <end position="475"/>
    </location>
</feature>
<dbReference type="AlphaFoldDB" id="A0A6A8LLF0"/>
<dbReference type="InterPro" id="IPR001296">
    <property type="entry name" value="Glyco_trans_1"/>
</dbReference>
<keyword evidence="6" id="KW-0614">Plasmid</keyword>
<proteinExistence type="predicted"/>
<dbReference type="EMBL" id="WKKV01000044">
    <property type="protein sequence ID" value="MSE04208.1"/>
    <property type="molecule type" value="Genomic_DNA"/>
</dbReference>
<keyword evidence="2 5" id="KW-0808">Transferase</keyword>
<dbReference type="SUPFAM" id="SSF53756">
    <property type="entry name" value="UDP-Glycosyltransferase/glycogen phosphorylase"/>
    <property type="match status" value="1"/>
</dbReference>
<evidence type="ECO:0000256" key="1">
    <source>
        <dbReference type="ARBA" id="ARBA00022676"/>
    </source>
</evidence>
<organism evidence="5">
    <name type="scientific">Bacillus velezensis</name>
    <dbReference type="NCBI Taxonomy" id="492670"/>
    <lineage>
        <taxon>Bacteria</taxon>
        <taxon>Bacillati</taxon>
        <taxon>Bacillota</taxon>
        <taxon>Bacilli</taxon>
        <taxon>Bacillales</taxon>
        <taxon>Bacillaceae</taxon>
        <taxon>Bacillus</taxon>
        <taxon>Bacillus amyloliquefaciens group</taxon>
    </lineage>
</organism>
<dbReference type="PANTHER" id="PTHR12526:SF629">
    <property type="entry name" value="TEICHURONIC ACID BIOSYNTHESIS GLYCOSYLTRANSFERASE TUAH-RELATED"/>
    <property type="match status" value="1"/>
</dbReference>
<geneLocation type="plasmid" evidence="6">
    <name>unnamed01</name>
</geneLocation>
<protein>
    <submittedName>
        <fullName evidence="5">Glycosyltransferase</fullName>
    </submittedName>
</protein>
<dbReference type="EMBL" id="WKKV01000015">
    <property type="protein sequence ID" value="MSE04073.1"/>
    <property type="molecule type" value="Genomic_DNA"/>
</dbReference>
<evidence type="ECO:0000313" key="6">
    <source>
        <dbReference type="EMBL" id="MSE04208.1"/>
    </source>
</evidence>
<keyword evidence="1" id="KW-0328">Glycosyltransferase</keyword>
<reference evidence="5" key="1">
    <citation type="submission" date="2019-11" db="EMBL/GenBank/DDBJ databases">
        <title>Draft Genome Sequence of Plant Growth-Promoting Rhizosphere-Associated Bacteria.</title>
        <authorList>
            <person name="Vasilyev I.Y."/>
            <person name="Radchenko V."/>
            <person name="Ilnitskaya E.V."/>
        </authorList>
    </citation>
    <scope>NUCLEOTIDE SEQUENCE</scope>
    <source>
        <strain evidence="5">VRA_517_n</strain>
        <plasmid evidence="6">unnamed01</plasmid>
    </source>
</reference>
<sequence length="496" mass="58163">MSLVSPVFLFNSLNTKRGGMTKATIHRANTLVSEYKETQFLTILFQKNHRSIIQNLYNTNELDERVKVYNLFNDLDPFKNSKEDHRIKGNPNKEEEGFIVFKANNAFRYFKDGLYVKYKKFDNNGRLAYIDYMNEARHRLRREEYNEDGYLVRERQMDLFSNKPKLDRYFGKDGKCYLTTWLKPKDEEIFRCNLFYPEPLEFKNLEDLAAYWIANRTKEIESPIIMSDNPKNFSLLLDKRLSDVRKVVVLHTNHYDLNEKGEFELSQQYNALFKNPDKFDQIVFLTEEQKNDFSNEFGERLNYRVIPHGISKPDTEKDNSKVNPHLAVTLSRYHKEKGLEEAIKAFKKVVDVIPDAKYEIYGAGEHETYFQELIEKLNLTKNIELKGFTDNKIEVYQKAACSILTSKSEGFGLTILESLAAGTPVTSYDIKYGPKDMIQNEKNGYLVKTQNELADRVIKIMSEEKTRKRLSKSTKSIFKGFGQKVYQKAWFALLNE</sequence>
<dbReference type="GO" id="GO:0016757">
    <property type="term" value="F:glycosyltransferase activity"/>
    <property type="evidence" value="ECO:0007669"/>
    <property type="project" value="UniProtKB-KW"/>
</dbReference>